<dbReference type="RefSeq" id="XP_013270525.1">
    <property type="nucleotide sequence ID" value="XM_013415071.1"/>
</dbReference>
<name>A0A0D2IC49_9EURO</name>
<dbReference type="Gene3D" id="3.40.50.300">
    <property type="entry name" value="P-loop containing nucleotide triphosphate hydrolases"/>
    <property type="match status" value="1"/>
</dbReference>
<feature type="compositionally biased region" description="Acidic residues" evidence="2">
    <location>
        <begin position="420"/>
        <end position="434"/>
    </location>
</feature>
<feature type="domain" description="NACHT" evidence="3">
    <location>
        <begin position="132"/>
        <end position="275"/>
    </location>
</feature>
<keyword evidence="1" id="KW-0677">Repeat</keyword>
<dbReference type="InterPro" id="IPR007111">
    <property type="entry name" value="NACHT_NTPase"/>
</dbReference>
<dbReference type="PANTHER" id="PTHR10039:SF16">
    <property type="entry name" value="GPI INOSITOL-DEACYLASE"/>
    <property type="match status" value="1"/>
</dbReference>
<dbReference type="Proteomes" id="UP000053617">
    <property type="component" value="Unassembled WGS sequence"/>
</dbReference>
<dbReference type="HOGENOM" id="CLU_000288_34_23_1"/>
<sequence length="609" mass="69092">MVEQASWSRKRDQIKPALIWKFTKPEVDHALERIERLKSLIQCALTEDVFTLFQAIHGDIVALGNQMERLHIRTERLQSHTDQDLQHRLAQWLGIPDPSTNYHAALQKRHPKTGLWLVNGIHFAGWKSSESSLMWLYGNAGCGKTVLSAAALQSIIQHRDSRPDTAVGYFYFDFNDAEKLWSGKAIRSILFQFAQQANHDLQNLKQMYQSCGNEQQQPAEDAIRSLLRDTTDRIGSKFVVLDALDECTDREDLLTFLRNLVDLKLTGLRVMATSRREKGIEERLTPMANYSIDIQSAVVDADIQTRFRWVYCQLESIRHCAKLRALQEALSSLPKTLDETYDRILQGLESRGQLRDAVTTLRWWCYSIRPLHMAEIVEVLAIEGGDDGGFFPEERLPDPADIMVVCSSLISCSAAADDDDDNYNEYGNDDDNDDRDGGDSSHPEGHIKQIRLAHFSVKEYLSNRCALHSDFQTPALVLRYPLVRYAAEHWWRHAQKVDEADARTMIDLASRLLSVEDGALLSWIRLYNLDALRRGLYLSLTSADVAPPLYYAASVGLLRVTENVLLHTTNVNAQGGRYGNALQAASYWGYEKVVQLLLDAGAEHDEWSG</sequence>
<dbReference type="VEuPathDB" id="FungiDB:Z518_06941"/>
<feature type="region of interest" description="Disordered" evidence="2">
    <location>
        <begin position="420"/>
        <end position="443"/>
    </location>
</feature>
<gene>
    <name evidence="4" type="ORF">Z518_06941</name>
</gene>
<dbReference type="STRING" id="1442369.A0A0D2IC49"/>
<dbReference type="EMBL" id="KN847479">
    <property type="protein sequence ID" value="KIX03389.1"/>
    <property type="molecule type" value="Genomic_DNA"/>
</dbReference>
<evidence type="ECO:0000313" key="5">
    <source>
        <dbReference type="Proteomes" id="UP000053617"/>
    </source>
</evidence>
<dbReference type="SUPFAM" id="SSF52540">
    <property type="entry name" value="P-loop containing nucleoside triphosphate hydrolases"/>
    <property type="match status" value="1"/>
</dbReference>
<organism evidence="4 5">
    <name type="scientific">Rhinocladiella mackenziei CBS 650.93</name>
    <dbReference type="NCBI Taxonomy" id="1442369"/>
    <lineage>
        <taxon>Eukaryota</taxon>
        <taxon>Fungi</taxon>
        <taxon>Dikarya</taxon>
        <taxon>Ascomycota</taxon>
        <taxon>Pezizomycotina</taxon>
        <taxon>Eurotiomycetes</taxon>
        <taxon>Chaetothyriomycetidae</taxon>
        <taxon>Chaetothyriales</taxon>
        <taxon>Herpotrichiellaceae</taxon>
        <taxon>Rhinocladiella</taxon>
    </lineage>
</organism>
<dbReference type="InterPro" id="IPR036770">
    <property type="entry name" value="Ankyrin_rpt-contain_sf"/>
</dbReference>
<evidence type="ECO:0000256" key="2">
    <source>
        <dbReference type="SAM" id="MobiDB-lite"/>
    </source>
</evidence>
<evidence type="ECO:0000259" key="3">
    <source>
        <dbReference type="PROSITE" id="PS50837"/>
    </source>
</evidence>
<protein>
    <recommendedName>
        <fullName evidence="3">NACHT domain-containing protein</fullName>
    </recommendedName>
</protein>
<reference evidence="4 5" key="1">
    <citation type="submission" date="2015-01" db="EMBL/GenBank/DDBJ databases">
        <title>The Genome Sequence of Rhinocladiella mackenzie CBS 650.93.</title>
        <authorList>
            <consortium name="The Broad Institute Genomics Platform"/>
            <person name="Cuomo C."/>
            <person name="de Hoog S."/>
            <person name="Gorbushina A."/>
            <person name="Stielow B."/>
            <person name="Teixiera M."/>
            <person name="Abouelleil A."/>
            <person name="Chapman S.B."/>
            <person name="Priest M."/>
            <person name="Young S.K."/>
            <person name="Wortman J."/>
            <person name="Nusbaum C."/>
            <person name="Birren B."/>
        </authorList>
    </citation>
    <scope>NUCLEOTIDE SEQUENCE [LARGE SCALE GENOMIC DNA]</scope>
    <source>
        <strain evidence="4 5">CBS 650.93</strain>
    </source>
</reference>
<dbReference type="OrthoDB" id="1577640at2759"/>
<accession>A0A0D2IC49</accession>
<dbReference type="PANTHER" id="PTHR10039">
    <property type="entry name" value="AMELOGENIN"/>
    <property type="match status" value="1"/>
</dbReference>
<dbReference type="Gene3D" id="1.25.40.20">
    <property type="entry name" value="Ankyrin repeat-containing domain"/>
    <property type="match status" value="1"/>
</dbReference>
<dbReference type="PROSITE" id="PS50837">
    <property type="entry name" value="NACHT"/>
    <property type="match status" value="1"/>
</dbReference>
<dbReference type="Pfam" id="PF24883">
    <property type="entry name" value="NPHP3_N"/>
    <property type="match status" value="1"/>
</dbReference>
<evidence type="ECO:0000313" key="4">
    <source>
        <dbReference type="EMBL" id="KIX03389.1"/>
    </source>
</evidence>
<proteinExistence type="predicted"/>
<dbReference type="InterPro" id="IPR056884">
    <property type="entry name" value="NPHP3-like_N"/>
</dbReference>
<evidence type="ECO:0000256" key="1">
    <source>
        <dbReference type="ARBA" id="ARBA00022737"/>
    </source>
</evidence>
<dbReference type="SUPFAM" id="SSF48403">
    <property type="entry name" value="Ankyrin repeat"/>
    <property type="match status" value="1"/>
</dbReference>
<dbReference type="GeneID" id="25295012"/>
<dbReference type="InterPro" id="IPR027417">
    <property type="entry name" value="P-loop_NTPase"/>
</dbReference>
<keyword evidence="5" id="KW-1185">Reference proteome</keyword>
<dbReference type="AlphaFoldDB" id="A0A0D2IC49"/>